<dbReference type="GO" id="GO:0006508">
    <property type="term" value="P:proteolysis"/>
    <property type="evidence" value="ECO:0007669"/>
    <property type="project" value="UniProtKB-KW"/>
</dbReference>
<feature type="domain" description="Peptidase M1 membrane alanine aminopeptidase" evidence="9">
    <location>
        <begin position="266"/>
        <end position="477"/>
    </location>
</feature>
<evidence type="ECO:0000256" key="3">
    <source>
        <dbReference type="ARBA" id="ARBA00022438"/>
    </source>
</evidence>
<dbReference type="PANTHER" id="PTHR46322:SF1">
    <property type="entry name" value="PUROMYCIN-SENSITIVE AMINOPEPTIDASE"/>
    <property type="match status" value="1"/>
</dbReference>
<dbReference type="InterPro" id="IPR012779">
    <property type="entry name" value="Peptidase_M1_pepN"/>
</dbReference>
<reference evidence="13 14" key="1">
    <citation type="journal article" date="2018" name="Cell">
        <title>The Chara Genome: Secondary Complexity and Implications for Plant Terrestrialization.</title>
        <authorList>
            <person name="Nishiyama T."/>
            <person name="Sakayama H."/>
            <person name="Vries J.D."/>
            <person name="Buschmann H."/>
            <person name="Saint-Marcoux D."/>
            <person name="Ullrich K.K."/>
            <person name="Haas F.B."/>
            <person name="Vanderstraeten L."/>
            <person name="Becker D."/>
            <person name="Lang D."/>
            <person name="Vosolsobe S."/>
            <person name="Rombauts S."/>
            <person name="Wilhelmsson P.K.I."/>
            <person name="Janitza P."/>
            <person name="Kern R."/>
            <person name="Heyl A."/>
            <person name="Rumpler F."/>
            <person name="Villalobos L.I.A.C."/>
            <person name="Clay J.M."/>
            <person name="Skokan R."/>
            <person name="Toyoda A."/>
            <person name="Suzuki Y."/>
            <person name="Kagoshima H."/>
            <person name="Schijlen E."/>
            <person name="Tajeshwar N."/>
            <person name="Catarino B."/>
            <person name="Hetherington A.J."/>
            <person name="Saltykova A."/>
            <person name="Bonnot C."/>
            <person name="Breuninger H."/>
            <person name="Symeonidi A."/>
            <person name="Radhakrishnan G.V."/>
            <person name="Van Nieuwerburgh F."/>
            <person name="Deforce D."/>
            <person name="Chang C."/>
            <person name="Karol K.G."/>
            <person name="Hedrich R."/>
            <person name="Ulvskov P."/>
            <person name="Glockner G."/>
            <person name="Delwiche C.F."/>
            <person name="Petrasek J."/>
            <person name="Van de Peer Y."/>
            <person name="Friml J."/>
            <person name="Beilby M."/>
            <person name="Dolan L."/>
            <person name="Kohara Y."/>
            <person name="Sugano S."/>
            <person name="Fujiyama A."/>
            <person name="Delaux P.-M."/>
            <person name="Quint M."/>
            <person name="TheiBen G."/>
            <person name="Hagemann M."/>
            <person name="Harholt J."/>
            <person name="Dunand C."/>
            <person name="Zachgo S."/>
            <person name="Langdale J."/>
            <person name="Maumus F."/>
            <person name="Straeten D.V.D."/>
            <person name="Gould S.B."/>
            <person name="Rensing S.A."/>
        </authorList>
    </citation>
    <scope>NUCLEOTIDE SEQUENCE [LARGE SCALE GENOMIC DNA]</scope>
    <source>
        <strain evidence="13 14">S276</strain>
    </source>
</reference>
<evidence type="ECO:0000256" key="8">
    <source>
        <dbReference type="ARBA" id="ARBA00023049"/>
    </source>
</evidence>
<proteinExistence type="inferred from homology"/>
<dbReference type="Gene3D" id="2.60.40.1840">
    <property type="match status" value="1"/>
</dbReference>
<dbReference type="Proteomes" id="UP000265515">
    <property type="component" value="Unassembled WGS sequence"/>
</dbReference>
<dbReference type="Pfam" id="PF01433">
    <property type="entry name" value="Peptidase_M1"/>
    <property type="match status" value="1"/>
</dbReference>
<dbReference type="EMBL" id="BFEA01000092">
    <property type="protein sequence ID" value="GBG67830.1"/>
    <property type="molecule type" value="Genomic_DNA"/>
</dbReference>
<dbReference type="FunFam" id="3.30.2010.30:FF:000002">
    <property type="entry name" value="Putative aminopeptidase N"/>
    <property type="match status" value="1"/>
</dbReference>
<evidence type="ECO:0000313" key="13">
    <source>
        <dbReference type="EMBL" id="GBG67830.1"/>
    </source>
</evidence>
<evidence type="ECO:0000259" key="9">
    <source>
        <dbReference type="Pfam" id="PF01433"/>
    </source>
</evidence>
<dbReference type="InterPro" id="IPR001930">
    <property type="entry name" value="Peptidase_M1"/>
</dbReference>
<evidence type="ECO:0000256" key="6">
    <source>
        <dbReference type="ARBA" id="ARBA00022801"/>
    </source>
</evidence>
<dbReference type="GO" id="GO:0004177">
    <property type="term" value="F:aminopeptidase activity"/>
    <property type="evidence" value="ECO:0007669"/>
    <property type="project" value="UniProtKB-KW"/>
</dbReference>
<dbReference type="NCBIfam" id="TIGR02414">
    <property type="entry name" value="pepN_proteo"/>
    <property type="match status" value="1"/>
</dbReference>
<dbReference type="Gene3D" id="1.25.50.10">
    <property type="entry name" value="Peptidase M1, alanyl aminopeptidase, C-terminal domain"/>
    <property type="match status" value="1"/>
</dbReference>
<dbReference type="Pfam" id="PF17432">
    <property type="entry name" value="DUF3458_C"/>
    <property type="match status" value="1"/>
</dbReference>
<dbReference type="Gramene" id="GBG67830">
    <property type="protein sequence ID" value="GBG67830"/>
    <property type="gene ID" value="CBR_g951"/>
</dbReference>
<dbReference type="PRINTS" id="PR00756">
    <property type="entry name" value="ALADIPTASE"/>
</dbReference>
<keyword evidence="14" id="KW-1185">Reference proteome</keyword>
<comment type="caution">
    <text evidence="13">The sequence shown here is derived from an EMBL/GenBank/DDBJ whole genome shotgun (WGS) entry which is preliminary data.</text>
</comment>
<dbReference type="InterPro" id="IPR045357">
    <property type="entry name" value="Aminopeptidase_N-like_N"/>
</dbReference>
<dbReference type="OrthoDB" id="10031169at2759"/>
<dbReference type="Gene3D" id="2.60.40.1730">
    <property type="entry name" value="tricorn interacting facor f3 domain"/>
    <property type="match status" value="1"/>
</dbReference>
<evidence type="ECO:0008006" key="15">
    <source>
        <dbReference type="Google" id="ProtNLM"/>
    </source>
</evidence>
<dbReference type="PANTHER" id="PTHR46322">
    <property type="entry name" value="PUROMYCIN-SENSITIVE AMINOPEPTIDASE"/>
    <property type="match status" value="1"/>
</dbReference>
<dbReference type="CDD" id="cd09600">
    <property type="entry name" value="M1_APN"/>
    <property type="match status" value="1"/>
</dbReference>
<evidence type="ECO:0000259" key="11">
    <source>
        <dbReference type="Pfam" id="PF17432"/>
    </source>
</evidence>
<dbReference type="SUPFAM" id="SSF63737">
    <property type="entry name" value="Leukotriene A4 hydrolase N-terminal domain"/>
    <property type="match status" value="1"/>
</dbReference>
<dbReference type="FunFam" id="1.10.390.10:FF:000002">
    <property type="entry name" value="Aminopeptidase N"/>
    <property type="match status" value="1"/>
</dbReference>
<evidence type="ECO:0000259" key="12">
    <source>
        <dbReference type="Pfam" id="PF17900"/>
    </source>
</evidence>
<feature type="domain" description="Aminopeptidase N-like N-terminal" evidence="12">
    <location>
        <begin position="71"/>
        <end position="226"/>
    </location>
</feature>
<dbReference type="InterPro" id="IPR037144">
    <property type="entry name" value="Peptidase_M1_pepN_C_sf"/>
</dbReference>
<dbReference type="GO" id="GO:0008270">
    <property type="term" value="F:zinc ion binding"/>
    <property type="evidence" value="ECO:0007669"/>
    <property type="project" value="InterPro"/>
</dbReference>
<evidence type="ECO:0000256" key="1">
    <source>
        <dbReference type="ARBA" id="ARBA00001947"/>
    </source>
</evidence>
<organism evidence="13 14">
    <name type="scientific">Chara braunii</name>
    <name type="common">Braun's stonewort</name>
    <dbReference type="NCBI Taxonomy" id="69332"/>
    <lineage>
        <taxon>Eukaryota</taxon>
        <taxon>Viridiplantae</taxon>
        <taxon>Streptophyta</taxon>
        <taxon>Charophyceae</taxon>
        <taxon>Charales</taxon>
        <taxon>Characeae</taxon>
        <taxon>Chara</taxon>
    </lineage>
</organism>
<dbReference type="InterPro" id="IPR027268">
    <property type="entry name" value="Peptidase_M4/M1_CTD_sf"/>
</dbReference>
<gene>
    <name evidence="13" type="ORF">CBR_g951</name>
</gene>
<dbReference type="Pfam" id="PF17900">
    <property type="entry name" value="Peptidase_M1_N"/>
    <property type="match status" value="1"/>
</dbReference>
<evidence type="ECO:0000256" key="7">
    <source>
        <dbReference type="ARBA" id="ARBA00022833"/>
    </source>
</evidence>
<evidence type="ECO:0000259" key="10">
    <source>
        <dbReference type="Pfam" id="PF11940"/>
    </source>
</evidence>
<keyword evidence="3" id="KW-0031">Aminopeptidase</keyword>
<dbReference type="InterPro" id="IPR014782">
    <property type="entry name" value="Peptidase_M1_dom"/>
</dbReference>
<dbReference type="SUPFAM" id="SSF55486">
    <property type="entry name" value="Metalloproteases ('zincins'), catalytic domain"/>
    <property type="match status" value="1"/>
</dbReference>
<keyword evidence="8" id="KW-0482">Metalloprotease</keyword>
<dbReference type="Gene3D" id="1.10.390.10">
    <property type="entry name" value="Neutral Protease Domain 2"/>
    <property type="match status" value="1"/>
</dbReference>
<keyword evidence="5" id="KW-0479">Metal-binding</keyword>
<evidence type="ECO:0000256" key="5">
    <source>
        <dbReference type="ARBA" id="ARBA00022723"/>
    </source>
</evidence>
<keyword evidence="4" id="KW-0645">Protease</keyword>
<dbReference type="InterPro" id="IPR042097">
    <property type="entry name" value="Aminopeptidase_N-like_N_sf"/>
</dbReference>
<evidence type="ECO:0000313" key="14">
    <source>
        <dbReference type="Proteomes" id="UP000265515"/>
    </source>
</evidence>
<dbReference type="STRING" id="69332.A0A388KCP7"/>
<keyword evidence="6" id="KW-0378">Hydrolase</keyword>
<dbReference type="GO" id="GO:0008237">
    <property type="term" value="F:metallopeptidase activity"/>
    <property type="evidence" value="ECO:0007669"/>
    <property type="project" value="UniProtKB-KW"/>
</dbReference>
<dbReference type="AlphaFoldDB" id="A0A388KCP7"/>
<feature type="domain" description="Peptidase M1 alanyl aminopeptidase C-terminal" evidence="11">
    <location>
        <begin position="599"/>
        <end position="920"/>
    </location>
</feature>
<dbReference type="InterPro" id="IPR024601">
    <property type="entry name" value="Peptidase_M1_pepN_C"/>
</dbReference>
<dbReference type="InterPro" id="IPR038438">
    <property type="entry name" value="PepN_Ig-like_sf"/>
</dbReference>
<dbReference type="Gene3D" id="3.30.2010.30">
    <property type="match status" value="1"/>
</dbReference>
<dbReference type="FunFam" id="2.60.40.1730:FF:000005">
    <property type="entry name" value="Aminopeptidase N"/>
    <property type="match status" value="1"/>
</dbReference>
<protein>
    <recommendedName>
        <fullName evidence="15">Aminopeptidase N</fullName>
    </recommendedName>
</protein>
<sequence length="922" mass="103178">MGPDGQRLTCLPAAAAPVVVVELDYGDEDKPQEVFLKDYKPTPYTFETVYLNFELGEEVTFVSSRIRVKPQCSGHVGVELQGPFHPSPLILDGSDLKLLEIKINGDKLASEAYRVTSKRLIITSPPPGAFDLEVRTEIEPQNNTALEGLYKSSGNFCTQCEAEGFRKITYYLDRPDVMAVFTVHIVADKKQYPVLLSNGNLVAEGDLEDGKHFCTWEDPFKKPCYLFALVAGDLACTEDSFVTKSGRQVTLRIWVQEHNKTKTGHAMQSLKAAMKWDEDVFGLEYDLDLFNIVAVDDFNMGAMENKSLNIFNSRLILASPETATDADYTSIEGVVAHEYFHNWTGNRVTCRDWFQLSLKEGLTVFRDQEFSCDMNCRPVARIGDVLFLRMSQFPEDASPMSHPVRPASYIKMDNFYTVTVYEKGAEVVRMYKTLFGKEGFRKGMDLYFRRHDGQAVTCDDFLAAMRDANDGNMGNFARWYSQAGTPELTVATSYDEKAKTLTLRCSQHVPPTAGQPLKEPAFIPFAVGLLGKDGNDIPLHAVYDGSKLLDLGGKDVFTAVLRVEEKEHVFTFTGIPERPIPSLLRDFSAPVRLFHDLTDEDLVFLLAHDSDAFNRWEAAQTLAKKLMLDLVKKQQKGEELVMHDGFVNAIGSVLTDKSLDKALIARTVTMPSQTELADLMDVADPDAIHFVQRFVIRQLALRLRAQLMEVYVSNQSDEPYVPDHPSKARRSLKNAALGYLSYLNEPEITAMAKEAFGSAKNMTDQFAALAALARNPGEERESALDSFYKQWEKDPLVVNKWLALQAMSEIPGNVAKVRQLLVHPSFDIKNPNKVRSVVASFMACPINFHAADGSGYEFAADMVIRLDPINAQVAARLAGGFKRYRKYDEKRQALVKAQLERISAANGLSENVFEIVTKCLTA</sequence>
<dbReference type="OMA" id="FKRWYSQ"/>
<name>A0A388KCP7_CHABU</name>
<accession>A0A388KCP7</accession>
<evidence type="ECO:0000256" key="4">
    <source>
        <dbReference type="ARBA" id="ARBA00022670"/>
    </source>
</evidence>
<feature type="domain" description="Peptidase M1 alanyl aminopeptidase Ig-like fold" evidence="10">
    <location>
        <begin position="484"/>
        <end position="593"/>
    </location>
</feature>
<dbReference type="Pfam" id="PF11940">
    <property type="entry name" value="DUF3458"/>
    <property type="match status" value="1"/>
</dbReference>
<dbReference type="FunFam" id="2.60.40.1840:FF:000001">
    <property type="entry name" value="Aminopeptidase N"/>
    <property type="match status" value="1"/>
</dbReference>
<comment type="similarity">
    <text evidence="2">Belongs to the peptidase M1 family.</text>
</comment>
<keyword evidence="7" id="KW-0862">Zinc</keyword>
<evidence type="ECO:0000256" key="2">
    <source>
        <dbReference type="ARBA" id="ARBA00010136"/>
    </source>
</evidence>
<comment type="cofactor">
    <cofactor evidence="1">
        <name>Zn(2+)</name>
        <dbReference type="ChEBI" id="CHEBI:29105"/>
    </cofactor>
</comment>
<dbReference type="InterPro" id="IPR035414">
    <property type="entry name" value="Peptidase_M1_pepN_Ig-like"/>
</dbReference>